<evidence type="ECO:0000256" key="3">
    <source>
        <dbReference type="ARBA" id="ARBA00023186"/>
    </source>
</evidence>
<evidence type="ECO:0000313" key="5">
    <source>
        <dbReference type="Proteomes" id="UP001326613"/>
    </source>
</evidence>
<organism evidence="4 5">
    <name type="scientific">Candidatus Trichorickettsia mobilis</name>
    <dbReference type="NCBI Taxonomy" id="1346319"/>
    <lineage>
        <taxon>Bacteria</taxon>
        <taxon>Pseudomonadati</taxon>
        <taxon>Pseudomonadota</taxon>
        <taxon>Alphaproteobacteria</taxon>
        <taxon>Rickettsiales</taxon>
        <taxon>Rickettsiaceae</taxon>
        <taxon>Rickettsieae</taxon>
        <taxon>Candidatus Trichorickettsia</taxon>
    </lineage>
</organism>
<evidence type="ECO:0000256" key="2">
    <source>
        <dbReference type="ARBA" id="ARBA00019418"/>
    </source>
</evidence>
<comment type="similarity">
    <text evidence="1">Belongs to the SdhE FAD assembly factor family.</text>
</comment>
<dbReference type="PANTHER" id="PTHR12469:SF2">
    <property type="entry name" value="SUCCINATE DEHYDROGENASE ASSEMBLY FACTOR 2, MITOCHONDRIAL"/>
    <property type="match status" value="1"/>
</dbReference>
<evidence type="ECO:0000256" key="1">
    <source>
        <dbReference type="ARBA" id="ARBA00008571"/>
    </source>
</evidence>
<accession>A0ABZ0UTU7</accession>
<dbReference type="EMBL" id="CP112932">
    <property type="protein sequence ID" value="WPY01457.1"/>
    <property type="molecule type" value="Genomic_DNA"/>
</dbReference>
<dbReference type="PANTHER" id="PTHR12469">
    <property type="entry name" value="PROTEIN EMI5 HOMOLOG, MITOCHONDRIAL"/>
    <property type="match status" value="1"/>
</dbReference>
<dbReference type="InterPro" id="IPR005631">
    <property type="entry name" value="SDH"/>
</dbReference>
<sequence>MNSQDLSLIRKKLLYKSKHRGCKETDLILGKFAEEFIFSMNSSELTEFAKILEQNDADIYDWCSGKTTPSSLNSKIMHKLLEFSVDIIK</sequence>
<dbReference type="RefSeq" id="WP_323738229.1">
    <property type="nucleotide sequence ID" value="NZ_CP112932.1"/>
</dbReference>
<keyword evidence="5" id="KW-1185">Reference proteome</keyword>
<name>A0ABZ0UTU7_9RICK</name>
<proteinExistence type="inferred from homology"/>
<protein>
    <recommendedName>
        <fullName evidence="2">FAD assembly factor SdhE</fullName>
    </recommendedName>
</protein>
<dbReference type="Pfam" id="PF03937">
    <property type="entry name" value="Sdh5"/>
    <property type="match status" value="1"/>
</dbReference>
<dbReference type="InterPro" id="IPR036714">
    <property type="entry name" value="SDH_sf"/>
</dbReference>
<reference evidence="4 5" key="1">
    <citation type="submission" date="2022-10" db="EMBL/GenBank/DDBJ databases">
        <title>Host association and intracellularity evolved multiple times independently in the Rickettsiales.</title>
        <authorList>
            <person name="Castelli M."/>
            <person name="Nardi T."/>
            <person name="Gammuto L."/>
            <person name="Bellinzona G."/>
            <person name="Sabaneyeva E."/>
            <person name="Potekhin A."/>
            <person name="Serra V."/>
            <person name="Petroni G."/>
            <person name="Sassera D."/>
        </authorList>
    </citation>
    <scope>NUCLEOTIDE SEQUENCE [LARGE SCALE GENOMIC DNA]</scope>
    <source>
        <strain evidence="4 5">Kr 154-4</strain>
    </source>
</reference>
<gene>
    <name evidence="4" type="ORF">Trichorick_01370</name>
</gene>
<dbReference type="Proteomes" id="UP001326613">
    <property type="component" value="Chromosome"/>
</dbReference>
<keyword evidence="3" id="KW-0143">Chaperone</keyword>
<dbReference type="SUPFAM" id="SSF109910">
    <property type="entry name" value="YgfY-like"/>
    <property type="match status" value="1"/>
</dbReference>
<evidence type="ECO:0000313" key="4">
    <source>
        <dbReference type="EMBL" id="WPY01457.1"/>
    </source>
</evidence>
<dbReference type="Gene3D" id="1.10.150.250">
    <property type="entry name" value="Flavinator of succinate dehydrogenase"/>
    <property type="match status" value="1"/>
</dbReference>